<evidence type="ECO:0000313" key="6">
    <source>
        <dbReference type="Proteomes" id="UP000289886"/>
    </source>
</evidence>
<dbReference type="PANTHER" id="PTHR16222:SF39">
    <property type="entry name" value="ADP-RIBOSYLARGININE HYDROLASE-RELATED"/>
    <property type="match status" value="1"/>
</dbReference>
<comment type="similarity">
    <text evidence="2">Belongs to the ADP-ribosylglycohydrolase family.</text>
</comment>
<name>A0A444V251_ACIRT</name>
<comment type="similarity">
    <text evidence="1">Belongs to the aspartyl/asparaginyl beta-hydroxylase family.</text>
</comment>
<dbReference type="Proteomes" id="UP000289886">
    <property type="component" value="Unassembled WGS sequence"/>
</dbReference>
<protein>
    <submittedName>
        <fullName evidence="5">[Protein ADP-ribosylarginine] hydrolase</fullName>
    </submittedName>
</protein>
<evidence type="ECO:0000313" key="5">
    <source>
        <dbReference type="EMBL" id="RXM94469.1"/>
    </source>
</evidence>
<dbReference type="SUPFAM" id="SSF101478">
    <property type="entry name" value="ADP-ribosylglycohydrolase"/>
    <property type="match status" value="2"/>
</dbReference>
<evidence type="ECO:0000256" key="3">
    <source>
        <dbReference type="PIRSR" id="PIRSR605502-1"/>
    </source>
</evidence>
<dbReference type="AlphaFoldDB" id="A0A444V251"/>
<dbReference type="Pfam" id="PF05118">
    <property type="entry name" value="Asp_Arg_Hydrox"/>
    <property type="match status" value="1"/>
</dbReference>
<keyword evidence="3" id="KW-0479">Metal-binding</keyword>
<dbReference type="GO" id="GO:0046872">
    <property type="term" value="F:metal ion binding"/>
    <property type="evidence" value="ECO:0007669"/>
    <property type="project" value="UniProtKB-KW"/>
</dbReference>
<feature type="binding site" evidence="3">
    <location>
        <position position="60"/>
    </location>
    <ligand>
        <name>Mg(2+)</name>
        <dbReference type="ChEBI" id="CHEBI:18420"/>
        <label>1</label>
    </ligand>
</feature>
<dbReference type="InterPro" id="IPR007803">
    <property type="entry name" value="Asp/Arg/Pro-Hydrxlase"/>
</dbReference>
<evidence type="ECO:0000259" key="4">
    <source>
        <dbReference type="Pfam" id="PF05118"/>
    </source>
</evidence>
<dbReference type="EMBL" id="SCEB01003363">
    <property type="protein sequence ID" value="RXM94469.1"/>
    <property type="molecule type" value="Genomic_DNA"/>
</dbReference>
<sequence length="618" mass="67769">MTINPSYYRAAMLLSGAGDALGYRNQLWEYNQSGPCIHRELQEMGGLKNIVVQLPDWPVSDDTVLHLATAEALATGTSQLRPGVPGGYRIPFNTEATGCGAAMRAMCIGLRYPRPEELPDLIRVSIETGRMTHNHPTGTSQLRPGVPGGYRIPFNTEATGCGAAMRAMCIGLRYPRPEELPDLIRVSIETGRMTHNHPTGYLGSFASALFTAFAVQRRPLLSWGAGLVRALPLAMEFVQSAGVDVEENLREWGFFTAKWEWYLSERGLVSGEGPVTWPDPYGPSERDSAYQSFSLSGWAGRSGHDAPMIALDSLLGAGPDWEELCNRAMFHGARDVMQWDLQSVVSFLLSRTPTPELGTQPLVVLLAALLILFLWYCYRVGTEDQDSENGGGGAARRGRRRIGTMRGLSIPGSAAGLDHSDLGIIPIGGPEHGGYFAPILTSPPFPNPGQASPGNRKLYRNLQEYAKRYSWAGMGRIHKGVREQARYLSDRLTVQKPKVFFLPDLPSTPYFPRDAQRHDIEVLEASFPAILGEFEAVYLRGGFSSFPLFSLGSWSPQNCRACPRTYRALSSLRTFSNGNVFGNAEFSVLQPGASLPGECGPCNARLRCHLGERRGEGR</sequence>
<organism evidence="5 6">
    <name type="scientific">Acipenser ruthenus</name>
    <name type="common">Sterlet sturgeon</name>
    <dbReference type="NCBI Taxonomy" id="7906"/>
    <lineage>
        <taxon>Eukaryota</taxon>
        <taxon>Metazoa</taxon>
        <taxon>Chordata</taxon>
        <taxon>Craniata</taxon>
        <taxon>Vertebrata</taxon>
        <taxon>Euteleostomi</taxon>
        <taxon>Actinopterygii</taxon>
        <taxon>Chondrostei</taxon>
        <taxon>Acipenseriformes</taxon>
        <taxon>Acipenseridae</taxon>
        <taxon>Acipenser</taxon>
    </lineage>
</organism>
<comment type="caution">
    <text evidence="5">The sequence shown here is derived from an EMBL/GenBank/DDBJ whole genome shotgun (WGS) entry which is preliminary data.</text>
</comment>
<comment type="cofactor">
    <cofactor evidence="3">
        <name>Mg(2+)</name>
        <dbReference type="ChEBI" id="CHEBI:18420"/>
    </cofactor>
    <text evidence="3">Binds 2 magnesium ions per subunit.</text>
</comment>
<dbReference type="InterPro" id="IPR036705">
    <property type="entry name" value="Ribosyl_crysJ1_sf"/>
</dbReference>
<dbReference type="Pfam" id="PF03747">
    <property type="entry name" value="ADP_ribosyl_GH"/>
    <property type="match status" value="3"/>
</dbReference>
<dbReference type="InterPro" id="IPR027443">
    <property type="entry name" value="IPNS-like_sf"/>
</dbReference>
<feature type="binding site" evidence="3">
    <location>
        <position position="61"/>
    </location>
    <ligand>
        <name>Mg(2+)</name>
        <dbReference type="ChEBI" id="CHEBI:18420"/>
        <label>1</label>
    </ligand>
</feature>
<dbReference type="InterPro" id="IPR050792">
    <property type="entry name" value="ADP-ribosylglycohydrolase"/>
</dbReference>
<proteinExistence type="inferred from homology"/>
<gene>
    <name evidence="5" type="ORF">EOD39_17958</name>
</gene>
<keyword evidence="6" id="KW-1185">Reference proteome</keyword>
<dbReference type="PANTHER" id="PTHR16222">
    <property type="entry name" value="ADP-RIBOSYLGLYCOHYDROLASE"/>
    <property type="match status" value="1"/>
</dbReference>
<evidence type="ECO:0000256" key="2">
    <source>
        <dbReference type="ARBA" id="ARBA00010702"/>
    </source>
</evidence>
<keyword evidence="5" id="KW-0378">Hydrolase</keyword>
<feature type="domain" description="Aspartyl/asparaginy/proline hydroxylase" evidence="4">
    <location>
        <begin position="544"/>
        <end position="611"/>
    </location>
</feature>
<keyword evidence="3" id="KW-0460">Magnesium</keyword>
<reference evidence="5 6" key="1">
    <citation type="submission" date="2019-01" db="EMBL/GenBank/DDBJ databases">
        <title>Draft Genome and Complete Hox-Cluster Characterization of the Sterlet Sturgeon (Acipenser ruthenus).</title>
        <authorList>
            <person name="Wei Q."/>
        </authorList>
    </citation>
    <scope>NUCLEOTIDE SEQUENCE [LARGE SCALE GENOMIC DNA]</scope>
    <source>
        <strain evidence="5">WHYD16114868_AA</strain>
        <tissue evidence="5">Blood</tissue>
    </source>
</reference>
<dbReference type="InterPro" id="IPR005502">
    <property type="entry name" value="Ribosyl_crysJ1"/>
</dbReference>
<dbReference type="GO" id="GO:0016787">
    <property type="term" value="F:hydrolase activity"/>
    <property type="evidence" value="ECO:0007669"/>
    <property type="project" value="UniProtKB-KW"/>
</dbReference>
<evidence type="ECO:0000256" key="1">
    <source>
        <dbReference type="ARBA" id="ARBA00007730"/>
    </source>
</evidence>
<accession>A0A444V251</accession>
<feature type="binding site" evidence="3">
    <location>
        <position position="62"/>
    </location>
    <ligand>
        <name>Mg(2+)</name>
        <dbReference type="ChEBI" id="CHEBI:18420"/>
        <label>1</label>
    </ligand>
</feature>
<dbReference type="Gene3D" id="2.60.120.330">
    <property type="entry name" value="B-lactam Antibiotic, Isopenicillin N Synthase, Chain"/>
    <property type="match status" value="1"/>
</dbReference>
<dbReference type="Gene3D" id="1.10.4080.10">
    <property type="entry name" value="ADP-ribosylation/Crystallin J1"/>
    <property type="match status" value="3"/>
</dbReference>